<dbReference type="SUPFAM" id="SSF52821">
    <property type="entry name" value="Rhodanese/Cell cycle control phosphatase"/>
    <property type="match status" value="2"/>
</dbReference>
<protein>
    <submittedName>
        <fullName evidence="4">Rhodanese</fullName>
    </submittedName>
</protein>
<evidence type="ECO:0000313" key="5">
    <source>
        <dbReference type="Proteomes" id="UP000229897"/>
    </source>
</evidence>
<dbReference type="Proteomes" id="UP000229897">
    <property type="component" value="Chromosome"/>
</dbReference>
<dbReference type="OrthoDB" id="9781034at2"/>
<dbReference type="EMBL" id="CP024608">
    <property type="protein sequence ID" value="ATQ76616.1"/>
    <property type="molecule type" value="Genomic_DNA"/>
</dbReference>
<dbReference type="SMART" id="SM00450">
    <property type="entry name" value="RHOD"/>
    <property type="match status" value="2"/>
</dbReference>
<organism evidence="4 5">
    <name type="scientific">Massilia violaceinigra</name>
    <dbReference type="NCBI Taxonomy" id="2045208"/>
    <lineage>
        <taxon>Bacteria</taxon>
        <taxon>Pseudomonadati</taxon>
        <taxon>Pseudomonadota</taxon>
        <taxon>Betaproteobacteria</taxon>
        <taxon>Burkholderiales</taxon>
        <taxon>Oxalobacteraceae</taxon>
        <taxon>Telluria group</taxon>
        <taxon>Massilia</taxon>
    </lineage>
</organism>
<reference evidence="4" key="1">
    <citation type="submission" date="2017-10" db="EMBL/GenBank/DDBJ databases">
        <title>Massilia psychrophilum sp. nov., a novel purple-pigmented bacterium isolated from Tianshan glacier, Xinjiang Municipality, China.</title>
        <authorList>
            <person name="Wang H."/>
        </authorList>
    </citation>
    <scope>NUCLEOTIDE SEQUENCE [LARGE SCALE GENOMIC DNA]</scope>
    <source>
        <strain evidence="4">B2</strain>
    </source>
</reference>
<sequence length="328" mass="34779">MNARQPTCQPIAAVRTGLVRARQLLAPGELALLARDGAVRLLEVGCAGAAAFEAAHIGGAAWLDTRVLEAPPLFNKVDDAILLQVLLEHGIGHDTTVIVYGRNALAAARAAHLMLYAGVLDVRMLDGGFAGWCAAGLPSVAGPGRVPVAAHSFGAPFPGRPDYLTDMAQARQLLTQPDATLVSIRTWSEFTGATSGYSYIEARGEIAGALWGRAGREGDVNSMSHFQHADGRMLDAGTIAAQWRLGGIHPGRHNAFYCGTGWRASLAFFYAWLMGWERISVYDGGWYEWSADPANPVVLNEAAASPRSETPVPSDPAPSGRRPSPTSA</sequence>
<keyword evidence="1" id="KW-0677">Repeat</keyword>
<feature type="region of interest" description="Disordered" evidence="2">
    <location>
        <begin position="300"/>
        <end position="328"/>
    </location>
</feature>
<dbReference type="Gene3D" id="3.40.250.10">
    <property type="entry name" value="Rhodanese-like domain"/>
    <property type="match status" value="2"/>
</dbReference>
<feature type="domain" description="Rhodanese" evidence="3">
    <location>
        <begin position="49"/>
        <end position="141"/>
    </location>
</feature>
<dbReference type="KEGG" id="mass:CR152_20420"/>
<evidence type="ECO:0000256" key="1">
    <source>
        <dbReference type="ARBA" id="ARBA00022737"/>
    </source>
</evidence>
<gene>
    <name evidence="4" type="ORF">CR152_20420</name>
</gene>
<feature type="domain" description="Rhodanese" evidence="3">
    <location>
        <begin position="244"/>
        <end position="298"/>
    </location>
</feature>
<dbReference type="InterPro" id="IPR001763">
    <property type="entry name" value="Rhodanese-like_dom"/>
</dbReference>
<accession>A0A2D2DNQ4</accession>
<dbReference type="Pfam" id="PF00581">
    <property type="entry name" value="Rhodanese"/>
    <property type="match status" value="2"/>
</dbReference>
<proteinExistence type="predicted"/>
<dbReference type="PANTHER" id="PTHR43855:SF1">
    <property type="entry name" value="THIOSULFATE SULFURTRANSFERASE"/>
    <property type="match status" value="1"/>
</dbReference>
<evidence type="ECO:0000256" key="2">
    <source>
        <dbReference type="SAM" id="MobiDB-lite"/>
    </source>
</evidence>
<dbReference type="RefSeq" id="WP_099877835.1">
    <property type="nucleotide sequence ID" value="NZ_CP024608.1"/>
</dbReference>
<dbReference type="AlphaFoldDB" id="A0A2D2DNQ4"/>
<keyword evidence="5" id="KW-1185">Reference proteome</keyword>
<evidence type="ECO:0000259" key="3">
    <source>
        <dbReference type="PROSITE" id="PS50206"/>
    </source>
</evidence>
<dbReference type="InterPro" id="IPR036873">
    <property type="entry name" value="Rhodanese-like_dom_sf"/>
</dbReference>
<dbReference type="PANTHER" id="PTHR43855">
    <property type="entry name" value="THIOSULFATE SULFURTRANSFERASE"/>
    <property type="match status" value="1"/>
</dbReference>
<dbReference type="PROSITE" id="PS50206">
    <property type="entry name" value="RHODANESE_3"/>
    <property type="match status" value="2"/>
</dbReference>
<dbReference type="InterPro" id="IPR051126">
    <property type="entry name" value="Thiosulfate_sulfurtransferase"/>
</dbReference>
<evidence type="ECO:0000313" key="4">
    <source>
        <dbReference type="EMBL" id="ATQ76616.1"/>
    </source>
</evidence>
<name>A0A2D2DNQ4_9BURK</name>